<reference evidence="3" key="1">
    <citation type="journal article" date="2023" name="Plant J.">
        <title>Genome sequences and population genomics provide insights into the demographic history, inbreeding, and mutation load of two 'living fossil' tree species of Dipteronia.</title>
        <authorList>
            <person name="Feng Y."/>
            <person name="Comes H.P."/>
            <person name="Chen J."/>
            <person name="Zhu S."/>
            <person name="Lu R."/>
            <person name="Zhang X."/>
            <person name="Li P."/>
            <person name="Qiu J."/>
            <person name="Olsen K.M."/>
            <person name="Qiu Y."/>
        </authorList>
    </citation>
    <scope>NUCLEOTIDE SEQUENCE</scope>
    <source>
        <strain evidence="3">NBL</strain>
    </source>
</reference>
<protein>
    <recommendedName>
        <fullName evidence="2">RNase H type-1 domain-containing protein</fullName>
    </recommendedName>
</protein>
<accession>A0AAE0AK97</accession>
<dbReference type="Proteomes" id="UP001281410">
    <property type="component" value="Unassembled WGS sequence"/>
</dbReference>
<dbReference type="GO" id="GO:0004523">
    <property type="term" value="F:RNA-DNA hybrid ribonuclease activity"/>
    <property type="evidence" value="ECO:0007669"/>
    <property type="project" value="InterPro"/>
</dbReference>
<dbReference type="SUPFAM" id="SSF53098">
    <property type="entry name" value="Ribonuclease H-like"/>
    <property type="match status" value="1"/>
</dbReference>
<dbReference type="PANTHER" id="PTHR47723:SF22">
    <property type="entry name" value="RNASE H TYPE-1 DOMAIN-CONTAINING PROTEIN"/>
    <property type="match status" value="1"/>
</dbReference>
<keyword evidence="1" id="KW-1133">Transmembrane helix</keyword>
<evidence type="ECO:0000259" key="2">
    <source>
        <dbReference type="Pfam" id="PF13456"/>
    </source>
</evidence>
<dbReference type="InterPro" id="IPR002156">
    <property type="entry name" value="RNaseH_domain"/>
</dbReference>
<dbReference type="Gene3D" id="3.30.420.10">
    <property type="entry name" value="Ribonuclease H-like superfamily/Ribonuclease H"/>
    <property type="match status" value="1"/>
</dbReference>
<keyword evidence="1" id="KW-0472">Membrane</keyword>
<dbReference type="Pfam" id="PF13456">
    <property type="entry name" value="RVT_3"/>
    <property type="match status" value="1"/>
</dbReference>
<dbReference type="InterPro" id="IPR044730">
    <property type="entry name" value="RNase_H-like_dom_plant"/>
</dbReference>
<evidence type="ECO:0000256" key="1">
    <source>
        <dbReference type="SAM" id="Phobius"/>
    </source>
</evidence>
<dbReference type="InterPro" id="IPR053151">
    <property type="entry name" value="RNase_H-like"/>
</dbReference>
<name>A0AAE0AK97_9ROSI</name>
<dbReference type="AlphaFoldDB" id="A0AAE0AK97"/>
<evidence type="ECO:0000313" key="3">
    <source>
        <dbReference type="EMBL" id="KAK3219556.1"/>
    </source>
</evidence>
<keyword evidence="4" id="KW-1185">Reference proteome</keyword>
<keyword evidence="1" id="KW-0812">Transmembrane</keyword>
<evidence type="ECO:0000313" key="4">
    <source>
        <dbReference type="Proteomes" id="UP001281410"/>
    </source>
</evidence>
<gene>
    <name evidence="3" type="ORF">Dsin_013526</name>
</gene>
<dbReference type="CDD" id="cd06222">
    <property type="entry name" value="RNase_H_like"/>
    <property type="match status" value="1"/>
</dbReference>
<dbReference type="EMBL" id="JANJYJ010000004">
    <property type="protein sequence ID" value="KAK3219556.1"/>
    <property type="molecule type" value="Genomic_DNA"/>
</dbReference>
<dbReference type="InterPro" id="IPR012337">
    <property type="entry name" value="RNaseH-like_sf"/>
</dbReference>
<sequence>MADPMPLDIMWKSLEGSVLRSGLDYVGVQKPLIFKGKAADMMQSIDLVNFRVAWWFKHHGKGSRDQISVMLLNLKEACVEFRPAKLSKPVAWCPLSGEAYKFNVDGSTRGSLGRAGMGGVLKDSCRKVVFLFSYFIVSQDSNTAEIMAIWNVCDIISFDPLFLGRNITIASDSKVVVAWVNNDDFGSINHVKWIYDIRCKLKILGNTSVVYNSRSSNSFVDMLARRGSSLKEDIICWSNCDSLFCFVASSVIFPVLFLWEFLFCLAACLGCLWFFRLFWLIFGWELSFPGPVLY</sequence>
<comment type="caution">
    <text evidence="3">The sequence shown here is derived from an EMBL/GenBank/DDBJ whole genome shotgun (WGS) entry which is preliminary data.</text>
</comment>
<dbReference type="GO" id="GO:0003676">
    <property type="term" value="F:nucleic acid binding"/>
    <property type="evidence" value="ECO:0007669"/>
    <property type="project" value="InterPro"/>
</dbReference>
<proteinExistence type="predicted"/>
<dbReference type="InterPro" id="IPR036397">
    <property type="entry name" value="RNaseH_sf"/>
</dbReference>
<dbReference type="PANTHER" id="PTHR47723">
    <property type="entry name" value="OS05G0353850 PROTEIN"/>
    <property type="match status" value="1"/>
</dbReference>
<feature type="transmembrane region" description="Helical" evidence="1">
    <location>
        <begin position="251"/>
        <end position="275"/>
    </location>
</feature>
<feature type="domain" description="RNase H type-1" evidence="2">
    <location>
        <begin position="103"/>
        <end position="226"/>
    </location>
</feature>
<organism evidence="3 4">
    <name type="scientific">Dipteronia sinensis</name>
    <dbReference type="NCBI Taxonomy" id="43782"/>
    <lineage>
        <taxon>Eukaryota</taxon>
        <taxon>Viridiplantae</taxon>
        <taxon>Streptophyta</taxon>
        <taxon>Embryophyta</taxon>
        <taxon>Tracheophyta</taxon>
        <taxon>Spermatophyta</taxon>
        <taxon>Magnoliopsida</taxon>
        <taxon>eudicotyledons</taxon>
        <taxon>Gunneridae</taxon>
        <taxon>Pentapetalae</taxon>
        <taxon>rosids</taxon>
        <taxon>malvids</taxon>
        <taxon>Sapindales</taxon>
        <taxon>Sapindaceae</taxon>
        <taxon>Hippocastanoideae</taxon>
        <taxon>Acereae</taxon>
        <taxon>Dipteronia</taxon>
    </lineage>
</organism>